<reference evidence="1 2" key="1">
    <citation type="submission" date="2010-05" db="EMBL/GenBank/DDBJ databases">
        <title>The Genome Sequence of Thecamonas trahens ATCC 50062.</title>
        <authorList>
            <consortium name="The Broad Institute Genome Sequencing Platform"/>
            <person name="Russ C."/>
            <person name="Cuomo C."/>
            <person name="Shea T."/>
            <person name="Young S.K."/>
            <person name="Zeng Q."/>
            <person name="Koehrsen M."/>
            <person name="Haas B."/>
            <person name="Borodovsky M."/>
            <person name="Guigo R."/>
            <person name="Alvarado L."/>
            <person name="Berlin A."/>
            <person name="Bochicchio J."/>
            <person name="Borenstein D."/>
            <person name="Chapman S."/>
            <person name="Chen Z."/>
            <person name="Freedman E."/>
            <person name="Gellesch M."/>
            <person name="Goldberg J."/>
            <person name="Griggs A."/>
            <person name="Gujja S."/>
            <person name="Heilman E."/>
            <person name="Heiman D."/>
            <person name="Hepburn T."/>
            <person name="Howarth C."/>
            <person name="Jen D."/>
            <person name="Larson L."/>
            <person name="Mehta T."/>
            <person name="Park D."/>
            <person name="Pearson M."/>
            <person name="Roberts A."/>
            <person name="Saif S."/>
            <person name="Shenoy N."/>
            <person name="Sisk P."/>
            <person name="Stolte C."/>
            <person name="Sykes S."/>
            <person name="Thomson T."/>
            <person name="Walk T."/>
            <person name="White J."/>
            <person name="Yandava C."/>
            <person name="Burger G."/>
            <person name="Gray M.W."/>
            <person name="Holland P.W.H."/>
            <person name="King N."/>
            <person name="Lang F.B.F."/>
            <person name="Roger A.J."/>
            <person name="Ruiz-Trillo I."/>
            <person name="Lander E."/>
            <person name="Nusbaum C."/>
        </authorList>
    </citation>
    <scope>NUCLEOTIDE SEQUENCE [LARGE SCALE GENOMIC DNA]</scope>
    <source>
        <strain evidence="1 2">ATCC 50062</strain>
    </source>
</reference>
<gene>
    <name evidence="1" type="ORF">AMSG_11493</name>
</gene>
<evidence type="ECO:0000313" key="2">
    <source>
        <dbReference type="Proteomes" id="UP000054408"/>
    </source>
</evidence>
<dbReference type="AlphaFoldDB" id="A0A0L0DVL4"/>
<dbReference type="GeneID" id="25569433"/>
<dbReference type="RefSeq" id="XP_013752663.1">
    <property type="nucleotide sequence ID" value="XM_013897209.1"/>
</dbReference>
<evidence type="ECO:0000313" key="1">
    <source>
        <dbReference type="EMBL" id="KNC56217.1"/>
    </source>
</evidence>
<sequence length="156" mass="16883">MRGCTARLYENNMCWPQSSAIALHGTHNGGCTPITCHQIPGSDYYMSATCINSAPPSVADFPVSWQIWDNYGSPSCAFHKQNEIVATMDTSSCIALTNDFYAHISVASNRTTITECIDSACRHCAGPVTTMPVDVCGEVHLNGRHLGSGFFTRNGM</sequence>
<dbReference type="Proteomes" id="UP000054408">
    <property type="component" value="Unassembled WGS sequence"/>
</dbReference>
<organism evidence="1 2">
    <name type="scientific">Thecamonas trahens ATCC 50062</name>
    <dbReference type="NCBI Taxonomy" id="461836"/>
    <lineage>
        <taxon>Eukaryota</taxon>
        <taxon>Apusozoa</taxon>
        <taxon>Apusomonadida</taxon>
        <taxon>Apusomonadidae</taxon>
        <taxon>Thecamonas</taxon>
    </lineage>
</organism>
<proteinExistence type="predicted"/>
<name>A0A0L0DVL4_THETB</name>
<accession>A0A0L0DVL4</accession>
<dbReference type="EMBL" id="GL349517">
    <property type="protein sequence ID" value="KNC56217.1"/>
    <property type="molecule type" value="Genomic_DNA"/>
</dbReference>
<protein>
    <submittedName>
        <fullName evidence="1">Uncharacterized protein</fullName>
    </submittedName>
</protein>
<keyword evidence="2" id="KW-1185">Reference proteome</keyword>